<accession>A0A363CYN3</accession>
<evidence type="ECO:0000259" key="2">
    <source>
        <dbReference type="Pfam" id="PF18476"/>
    </source>
</evidence>
<comment type="caution">
    <text evidence="3">The sequence shown here is derived from an EMBL/GenBank/DDBJ whole genome shotgun (WGS) entry which is preliminary data.</text>
</comment>
<evidence type="ECO:0000313" key="3">
    <source>
        <dbReference type="EMBL" id="PUE64151.1"/>
    </source>
</evidence>
<dbReference type="EMBL" id="MUXE01000009">
    <property type="protein sequence ID" value="PUE64151.1"/>
    <property type="molecule type" value="Genomic_DNA"/>
</dbReference>
<organism evidence="3 4">
    <name type="scientific">Arcobacter caeni</name>
    <dbReference type="NCBI Taxonomy" id="1912877"/>
    <lineage>
        <taxon>Bacteria</taxon>
        <taxon>Pseudomonadati</taxon>
        <taxon>Campylobacterota</taxon>
        <taxon>Epsilonproteobacteria</taxon>
        <taxon>Campylobacterales</taxon>
        <taxon>Arcobacteraceae</taxon>
        <taxon>Arcobacter</taxon>
    </lineage>
</organism>
<dbReference type="AlphaFoldDB" id="A0A363CYN3"/>
<protein>
    <recommendedName>
        <fullName evidence="2">PIN like domain-containing protein</fullName>
    </recommendedName>
</protein>
<dbReference type="OrthoDB" id="5514187at2"/>
<keyword evidence="1" id="KW-0175">Coiled coil</keyword>
<keyword evidence="4" id="KW-1185">Reference proteome</keyword>
<evidence type="ECO:0000256" key="1">
    <source>
        <dbReference type="SAM" id="Coils"/>
    </source>
</evidence>
<dbReference type="Proteomes" id="UP000251135">
    <property type="component" value="Unassembled WGS sequence"/>
</dbReference>
<proteinExistence type="predicted"/>
<sequence length="415" mass="50923">MKKTFREYHQYSENEFKKLWNECIFVFDTNTLLNMYRYRRDTVDKYFEVLSELKIKNKLWIPNQVGFEFYENRITVISNYEKSYDAILDILKTTKDSIDKDYKNHPFLDWEELKGNIDKGLESVIKDISKKKQSHPKLLDKDDILEKINNLFNSCVGECFDDKKLIEIKKDGEIRYSKKIPPGFKDAKKDDDKKYGDLILWKQIIEKAKVTKKPIIFISGDVKEDWWLEKDGKRIMPLPQLKKEIYDEAEVDFHIYTADRFLEYYQQEYPKQSIDKIFIDEVRKIRELEEKKMTRARKELSEYELHRRNLFVHGRFEENRHLYMEIEMQLNELIHLCMEHKYFDELRHLFHRYSRFIERLHIKERDEEFHDEINYYLKKIKHLLLKTIEIEKNNDYFHQSLSIINKIDKVLRFRD</sequence>
<feature type="domain" description="PIN like" evidence="2">
    <location>
        <begin position="24"/>
        <end position="241"/>
    </location>
</feature>
<evidence type="ECO:0000313" key="4">
    <source>
        <dbReference type="Proteomes" id="UP000251135"/>
    </source>
</evidence>
<name>A0A363CYN3_9BACT</name>
<dbReference type="InterPro" id="IPR041578">
    <property type="entry name" value="PIN_8"/>
</dbReference>
<feature type="coiled-coil region" evidence="1">
    <location>
        <begin position="279"/>
        <end position="306"/>
    </location>
</feature>
<dbReference type="Pfam" id="PF18476">
    <property type="entry name" value="PIN_8"/>
    <property type="match status" value="1"/>
</dbReference>
<gene>
    <name evidence="3" type="ORF">B0174_07070</name>
</gene>
<reference evidence="3 4" key="1">
    <citation type="submission" date="2017-02" db="EMBL/GenBank/DDBJ databases">
        <title>Arcobacter caeni sp. nov, a new Arcobacter species isolated from reclaimed water.</title>
        <authorList>
            <person name="Figueras M.J."/>
            <person name="Perez-Cataluna A."/>
            <person name="Salas-Masso N."/>
        </authorList>
    </citation>
    <scope>NUCLEOTIDE SEQUENCE [LARGE SCALE GENOMIC DNA]</scope>
    <source>
        <strain evidence="3 4">RW17-10</strain>
    </source>
</reference>
<dbReference type="RefSeq" id="WP_108559114.1">
    <property type="nucleotide sequence ID" value="NZ_MUXE01000009.1"/>
</dbReference>